<proteinExistence type="predicted"/>
<sequence>MTSHVEELLESGLSKTQMAYELVRRNIVSGEYAPGHRLVLAAIADLLHISVVPVREAIRQLEAEGLVDFERNVGARVAMIDRSAYVDCMHTLGVLEGHATALAAEHLDGATLAKARELNEKMEASLTDLQPTEFTTLNRKFHETLYTRCPNKHLVELIATEWDRLNYLRESTFAFVPDRAPASVEEHYQLLGLIELKADREYIEKLARNHRLTTINRYLNLT</sequence>
<evidence type="ECO:0000259" key="4">
    <source>
        <dbReference type="PROSITE" id="PS50949"/>
    </source>
</evidence>
<evidence type="ECO:0000256" key="2">
    <source>
        <dbReference type="ARBA" id="ARBA00023125"/>
    </source>
</evidence>
<evidence type="ECO:0000256" key="3">
    <source>
        <dbReference type="ARBA" id="ARBA00023163"/>
    </source>
</evidence>
<dbReference type="RefSeq" id="WP_182384941.1">
    <property type="nucleotide sequence ID" value="NZ_CP059833.1"/>
</dbReference>
<dbReference type="Proteomes" id="UP000515570">
    <property type="component" value="Chromosome"/>
</dbReference>
<keyword evidence="2" id="KW-0238">DNA-binding</keyword>
<dbReference type="EMBL" id="CP059833">
    <property type="protein sequence ID" value="QMV84131.1"/>
    <property type="molecule type" value="Genomic_DNA"/>
</dbReference>
<feature type="domain" description="HTH gntR-type" evidence="4">
    <location>
        <begin position="13"/>
        <end position="80"/>
    </location>
</feature>
<dbReference type="InterPro" id="IPR036388">
    <property type="entry name" value="WH-like_DNA-bd_sf"/>
</dbReference>
<dbReference type="InterPro" id="IPR000524">
    <property type="entry name" value="Tscrpt_reg_HTH_GntR"/>
</dbReference>
<name>A0A7G5FBZ0_9CORY</name>
<protein>
    <submittedName>
        <fullName evidence="5">GntR family transcriptional regulator</fullName>
    </submittedName>
</protein>
<dbReference type="CDD" id="cd07377">
    <property type="entry name" value="WHTH_GntR"/>
    <property type="match status" value="1"/>
</dbReference>
<dbReference type="GO" id="GO:0003677">
    <property type="term" value="F:DNA binding"/>
    <property type="evidence" value="ECO:0007669"/>
    <property type="project" value="UniProtKB-KW"/>
</dbReference>
<dbReference type="AlphaFoldDB" id="A0A7G5FBZ0"/>
<dbReference type="GO" id="GO:0003700">
    <property type="term" value="F:DNA-binding transcription factor activity"/>
    <property type="evidence" value="ECO:0007669"/>
    <property type="project" value="InterPro"/>
</dbReference>
<evidence type="ECO:0000313" key="5">
    <source>
        <dbReference type="EMBL" id="QMV84131.1"/>
    </source>
</evidence>
<dbReference type="SUPFAM" id="SSF48008">
    <property type="entry name" value="GntR ligand-binding domain-like"/>
    <property type="match status" value="1"/>
</dbReference>
<dbReference type="Gene3D" id="1.10.10.10">
    <property type="entry name" value="Winged helix-like DNA-binding domain superfamily/Winged helix DNA-binding domain"/>
    <property type="match status" value="1"/>
</dbReference>
<reference evidence="5 6" key="1">
    <citation type="submission" date="2020-07" db="EMBL/GenBank/DDBJ databases">
        <title>non toxigenic Corynebacterium sp. nov from a clinical source.</title>
        <authorList>
            <person name="Bernier A.-M."/>
            <person name="Bernard K."/>
        </authorList>
    </citation>
    <scope>NUCLEOTIDE SEQUENCE [LARGE SCALE GENOMIC DNA]</scope>
    <source>
        <strain evidence="6">NML 93-0612</strain>
    </source>
</reference>
<keyword evidence="6" id="KW-1185">Reference proteome</keyword>
<dbReference type="PANTHER" id="PTHR43537">
    <property type="entry name" value="TRANSCRIPTIONAL REGULATOR, GNTR FAMILY"/>
    <property type="match status" value="1"/>
</dbReference>
<gene>
    <name evidence="5" type="ORF">HW450_06980</name>
</gene>
<organism evidence="5 6">
    <name type="scientific">Corynebacterium hindlerae</name>
    <dbReference type="NCBI Taxonomy" id="699041"/>
    <lineage>
        <taxon>Bacteria</taxon>
        <taxon>Bacillati</taxon>
        <taxon>Actinomycetota</taxon>
        <taxon>Actinomycetes</taxon>
        <taxon>Mycobacteriales</taxon>
        <taxon>Corynebacteriaceae</taxon>
        <taxon>Corynebacterium</taxon>
    </lineage>
</organism>
<dbReference type="SMART" id="SM00895">
    <property type="entry name" value="FCD"/>
    <property type="match status" value="1"/>
</dbReference>
<dbReference type="InterPro" id="IPR008920">
    <property type="entry name" value="TF_FadR/GntR_C"/>
</dbReference>
<dbReference type="InterPro" id="IPR036390">
    <property type="entry name" value="WH_DNA-bd_sf"/>
</dbReference>
<dbReference type="SMART" id="SM00345">
    <property type="entry name" value="HTH_GNTR"/>
    <property type="match status" value="1"/>
</dbReference>
<dbReference type="PROSITE" id="PS50949">
    <property type="entry name" value="HTH_GNTR"/>
    <property type="match status" value="1"/>
</dbReference>
<dbReference type="SUPFAM" id="SSF46785">
    <property type="entry name" value="Winged helix' DNA-binding domain"/>
    <property type="match status" value="1"/>
</dbReference>
<keyword evidence="3" id="KW-0804">Transcription</keyword>
<dbReference type="Pfam" id="PF07729">
    <property type="entry name" value="FCD"/>
    <property type="match status" value="1"/>
</dbReference>
<accession>A0A7G5FBZ0</accession>
<dbReference type="InterPro" id="IPR011711">
    <property type="entry name" value="GntR_C"/>
</dbReference>
<dbReference type="Gene3D" id="1.20.120.530">
    <property type="entry name" value="GntR ligand-binding domain-like"/>
    <property type="match status" value="1"/>
</dbReference>
<dbReference type="PANTHER" id="PTHR43537:SF41">
    <property type="entry name" value="TRANSCRIPTIONAL REGULATORY PROTEIN"/>
    <property type="match status" value="1"/>
</dbReference>
<keyword evidence="1" id="KW-0805">Transcription regulation</keyword>
<dbReference type="Pfam" id="PF00392">
    <property type="entry name" value="GntR"/>
    <property type="match status" value="1"/>
</dbReference>
<evidence type="ECO:0000256" key="1">
    <source>
        <dbReference type="ARBA" id="ARBA00023015"/>
    </source>
</evidence>
<evidence type="ECO:0000313" key="6">
    <source>
        <dbReference type="Proteomes" id="UP000515570"/>
    </source>
</evidence>